<dbReference type="InterPro" id="IPR015421">
    <property type="entry name" value="PyrdxlP-dep_Trfase_major"/>
</dbReference>
<comment type="subunit">
    <text evidence="5">Homodimer.</text>
</comment>
<feature type="binding site" evidence="5">
    <location>
        <position position="139"/>
    </location>
    <ligand>
        <name>N(2)-acetyl-L-ornithine</name>
        <dbReference type="ChEBI" id="CHEBI:57805"/>
    </ligand>
</feature>
<dbReference type="PANTHER" id="PTHR11986:SF79">
    <property type="entry name" value="ACETYLORNITHINE AMINOTRANSFERASE, MITOCHONDRIAL"/>
    <property type="match status" value="1"/>
</dbReference>
<dbReference type="EMBL" id="BRLB01000014">
    <property type="protein sequence ID" value="GKX31123.1"/>
    <property type="molecule type" value="Genomic_DNA"/>
</dbReference>
<dbReference type="SUPFAM" id="SSF53383">
    <property type="entry name" value="PLP-dependent transferases"/>
    <property type="match status" value="1"/>
</dbReference>
<dbReference type="InterPro" id="IPR015422">
    <property type="entry name" value="PyrdxlP-dep_Trfase_small"/>
</dbReference>
<evidence type="ECO:0000313" key="6">
    <source>
        <dbReference type="EMBL" id="GKX31123.1"/>
    </source>
</evidence>
<comment type="caution">
    <text evidence="6">The sequence shown here is derived from an EMBL/GenBank/DDBJ whole genome shotgun (WGS) entry which is preliminary data.</text>
</comment>
<feature type="binding site" evidence="5">
    <location>
        <begin position="221"/>
        <end position="224"/>
    </location>
    <ligand>
        <name>pyridoxal 5'-phosphate</name>
        <dbReference type="ChEBI" id="CHEBI:597326"/>
    </ligand>
</feature>
<name>A0A9W5YH83_9FIRM</name>
<dbReference type="Pfam" id="PF00202">
    <property type="entry name" value="Aminotran_3"/>
    <property type="match status" value="1"/>
</dbReference>
<comment type="miscellaneous">
    <text evidence="5">May also have succinyldiaminopimelate aminotransferase activity, thus carrying out the corresponding step in lysine biosynthesis.</text>
</comment>
<evidence type="ECO:0000256" key="4">
    <source>
        <dbReference type="ARBA" id="ARBA00022898"/>
    </source>
</evidence>
<dbReference type="GO" id="GO:0030170">
    <property type="term" value="F:pyridoxal phosphate binding"/>
    <property type="evidence" value="ECO:0007669"/>
    <property type="project" value="InterPro"/>
</dbReference>
<organism evidence="6 7">
    <name type="scientific">Vallitalea longa</name>
    <dbReference type="NCBI Taxonomy" id="2936439"/>
    <lineage>
        <taxon>Bacteria</taxon>
        <taxon>Bacillati</taxon>
        <taxon>Bacillota</taxon>
        <taxon>Clostridia</taxon>
        <taxon>Lachnospirales</taxon>
        <taxon>Vallitaleaceae</taxon>
        <taxon>Vallitalea</taxon>
    </lineage>
</organism>
<dbReference type="NCBIfam" id="NF002325">
    <property type="entry name" value="PRK01278.1"/>
    <property type="match status" value="1"/>
</dbReference>
<feature type="binding site" evidence="5">
    <location>
        <position position="278"/>
    </location>
    <ligand>
        <name>N(2)-acetyl-L-ornithine</name>
        <dbReference type="ChEBI" id="CHEBI:57805"/>
    </ligand>
</feature>
<keyword evidence="2 5" id="KW-0028">Amino-acid biosynthesis</keyword>
<comment type="pathway">
    <text evidence="5">Amino-acid biosynthesis; L-arginine biosynthesis; N(2)-acetyl-L-ornithine from L-glutamate: step 4/4.</text>
</comment>
<keyword evidence="7" id="KW-1185">Reference proteome</keyword>
<keyword evidence="3 5" id="KW-0808">Transferase</keyword>
<sequence>MEQLINKGKELLMNTYAQFPIVIEKGEGVKVYDNKGNEYLDFVAGIAVNCLGYKNDKLIAALKQQLEKLIHCSNLYWNEPAIEAAELLVEHSKLDKVFFCNSGAEAIEGSLKLARKYAKKNLGDNKNEIITMKNSFHGRTYGAVTATGQLKYQKGLDPLLPGVKYAEFNNIESLLQAIDYNTCAVLLEPIQGEGGIRPANKEYLKQVRDICDMNNLVLIFDEVQCGMGRTGEMFAYQLYDVKPDIVALAKGLGSGVPIGAVIANEEIAKGFNPGDHASTFGGNPLACTAAKVVLEEISKNDFLDNVKEQGNYLTKKLNELKDKYEFITDVRGHGLMKGMEMNIPVKDVIKKCMEKGLLLVGSGERIIRFVPPLIVKKDDIDSAIAILGSVLEGEI</sequence>
<dbReference type="PIRSF" id="PIRSF000521">
    <property type="entry name" value="Transaminase_4ab_Lys_Orn"/>
    <property type="match status" value="1"/>
</dbReference>
<dbReference type="GO" id="GO:0006526">
    <property type="term" value="P:L-arginine biosynthetic process"/>
    <property type="evidence" value="ECO:0007669"/>
    <property type="project" value="UniProtKB-UniRule"/>
</dbReference>
<dbReference type="InterPro" id="IPR005814">
    <property type="entry name" value="Aminotrans_3"/>
</dbReference>
<evidence type="ECO:0000256" key="3">
    <source>
        <dbReference type="ARBA" id="ARBA00022679"/>
    </source>
</evidence>
<feature type="binding site" evidence="5">
    <location>
        <position position="136"/>
    </location>
    <ligand>
        <name>pyridoxal 5'-phosphate</name>
        <dbReference type="ChEBI" id="CHEBI:597326"/>
    </ligand>
</feature>
<evidence type="ECO:0000313" key="7">
    <source>
        <dbReference type="Proteomes" id="UP001144256"/>
    </source>
</evidence>
<dbReference type="GO" id="GO:0003992">
    <property type="term" value="F:N2-acetyl-L-ornithine:2-oxoglutarate 5-aminotransferase activity"/>
    <property type="evidence" value="ECO:0007669"/>
    <property type="project" value="UniProtKB-UniRule"/>
</dbReference>
<feature type="modified residue" description="N6-(pyridoxal phosphate)lysine" evidence="5">
    <location>
        <position position="250"/>
    </location>
</feature>
<feature type="binding site" evidence="5">
    <location>
        <begin position="103"/>
        <end position="104"/>
    </location>
    <ligand>
        <name>pyridoxal 5'-phosphate</name>
        <dbReference type="ChEBI" id="CHEBI:597326"/>
    </ligand>
</feature>
<dbReference type="HAMAP" id="MF_01107">
    <property type="entry name" value="ArgD_aminotrans_3"/>
    <property type="match status" value="1"/>
</dbReference>
<comment type="cofactor">
    <cofactor evidence="5">
        <name>pyridoxal 5'-phosphate</name>
        <dbReference type="ChEBI" id="CHEBI:597326"/>
    </cofactor>
    <text evidence="5">Binds 1 pyridoxal phosphate per subunit.</text>
</comment>
<dbReference type="InterPro" id="IPR004636">
    <property type="entry name" value="AcOrn/SuccOrn_fam"/>
</dbReference>
<dbReference type="Gene3D" id="3.40.640.10">
    <property type="entry name" value="Type I PLP-dependent aspartate aminotransferase-like (Major domain)"/>
    <property type="match status" value="1"/>
</dbReference>
<evidence type="ECO:0000256" key="5">
    <source>
        <dbReference type="HAMAP-Rule" id="MF_01107"/>
    </source>
</evidence>
<keyword evidence="1 5" id="KW-0032">Aminotransferase</keyword>
<dbReference type="GO" id="GO:0005737">
    <property type="term" value="C:cytoplasm"/>
    <property type="evidence" value="ECO:0007669"/>
    <property type="project" value="UniProtKB-SubCell"/>
</dbReference>
<dbReference type="RefSeq" id="WP_281817858.1">
    <property type="nucleotide sequence ID" value="NZ_BRLB01000014.1"/>
</dbReference>
<dbReference type="PANTHER" id="PTHR11986">
    <property type="entry name" value="AMINOTRANSFERASE CLASS III"/>
    <property type="match status" value="1"/>
</dbReference>
<accession>A0A9W5YH83</accession>
<gene>
    <name evidence="5 6" type="primary">argD</name>
    <name evidence="6" type="ORF">SH1V18_36030</name>
</gene>
<dbReference type="InterPro" id="IPR050103">
    <property type="entry name" value="Class-III_PLP-dep_AT"/>
</dbReference>
<dbReference type="NCBIfam" id="TIGR00707">
    <property type="entry name" value="argD"/>
    <property type="match status" value="1"/>
</dbReference>
<dbReference type="CDD" id="cd00610">
    <property type="entry name" value="OAT_like"/>
    <property type="match status" value="1"/>
</dbReference>
<dbReference type="InterPro" id="IPR015424">
    <property type="entry name" value="PyrdxlP-dep_Trfase"/>
</dbReference>
<keyword evidence="4 5" id="KW-0663">Pyridoxal phosphate</keyword>
<dbReference type="PROSITE" id="PS00600">
    <property type="entry name" value="AA_TRANSFER_CLASS_3"/>
    <property type="match status" value="1"/>
</dbReference>
<dbReference type="InterPro" id="IPR049704">
    <property type="entry name" value="Aminotrans_3_PPA_site"/>
</dbReference>
<dbReference type="AlphaFoldDB" id="A0A9W5YH83"/>
<comment type="similarity">
    <text evidence="5">Belongs to the class-III pyridoxal-phosphate-dependent aminotransferase family. ArgD subfamily.</text>
</comment>
<dbReference type="Proteomes" id="UP001144256">
    <property type="component" value="Unassembled WGS sequence"/>
</dbReference>
<dbReference type="GO" id="GO:0042802">
    <property type="term" value="F:identical protein binding"/>
    <property type="evidence" value="ECO:0007669"/>
    <property type="project" value="TreeGrafter"/>
</dbReference>
<dbReference type="Gene3D" id="3.90.1150.10">
    <property type="entry name" value="Aspartate Aminotransferase, domain 1"/>
    <property type="match status" value="1"/>
</dbReference>
<comment type="catalytic activity">
    <reaction evidence="5">
        <text>N(2)-acetyl-L-ornithine + 2-oxoglutarate = N-acetyl-L-glutamate 5-semialdehyde + L-glutamate</text>
        <dbReference type="Rhea" id="RHEA:18049"/>
        <dbReference type="ChEBI" id="CHEBI:16810"/>
        <dbReference type="ChEBI" id="CHEBI:29123"/>
        <dbReference type="ChEBI" id="CHEBI:29985"/>
        <dbReference type="ChEBI" id="CHEBI:57805"/>
        <dbReference type="EC" id="2.6.1.11"/>
    </reaction>
</comment>
<protein>
    <recommendedName>
        <fullName evidence="5">Acetylornithine aminotransferase</fullName>
        <shortName evidence="5">ACOAT</shortName>
        <ecNumber evidence="5">2.6.1.11</ecNumber>
    </recommendedName>
</protein>
<dbReference type="EC" id="2.6.1.11" evidence="5"/>
<keyword evidence="5" id="KW-0963">Cytoplasm</keyword>
<evidence type="ECO:0000256" key="2">
    <source>
        <dbReference type="ARBA" id="ARBA00022605"/>
    </source>
</evidence>
<feature type="binding site" evidence="5">
    <location>
        <position position="279"/>
    </location>
    <ligand>
        <name>pyridoxal 5'-phosphate</name>
        <dbReference type="ChEBI" id="CHEBI:597326"/>
    </ligand>
</feature>
<evidence type="ECO:0000256" key="1">
    <source>
        <dbReference type="ARBA" id="ARBA00022576"/>
    </source>
</evidence>
<dbReference type="FunFam" id="3.40.640.10:FF:000004">
    <property type="entry name" value="Acetylornithine aminotransferase"/>
    <property type="match status" value="1"/>
</dbReference>
<reference evidence="6" key="1">
    <citation type="submission" date="2022-06" db="EMBL/GenBank/DDBJ databases">
        <title>Vallitalea longa sp. nov., an anaerobic bacterium isolated from marine sediment.</title>
        <authorList>
            <person name="Hirano S."/>
            <person name="Terahara T."/>
            <person name="Mori K."/>
            <person name="Hamada M."/>
            <person name="Matsumoto R."/>
            <person name="Kobayashi T."/>
        </authorList>
    </citation>
    <scope>NUCLEOTIDE SEQUENCE</scope>
    <source>
        <strain evidence="6">SH18-1</strain>
    </source>
</reference>
<comment type="subcellular location">
    <subcellularLocation>
        <location evidence="5">Cytoplasm</location>
    </subcellularLocation>
</comment>
<keyword evidence="5" id="KW-0055">Arginine biosynthesis</keyword>
<proteinExistence type="inferred from homology"/>